<sequence>MTFKEDLLAASKKIFADQWTTTAKTVVPVAADLRLGNDAGEFKEMVVLYADLDGSTAMVDTKKWEFSAEVYKSYLHCAAKIIKTEGGEITAYDGDRIMAVFVGDWKNTNAVTAALKINYALTNIVNPAMKSIYTTDFVIKHSIGIDVSPIRVARIGVKNDNDLVWVGRAANHAAKLTAIPVFGPVWISEAVYTSMKVGLRKHQDGTDAWELRKWSQMNDLPVYRSNSVIAFD</sequence>
<accession>A0A7X4H7M7</accession>
<protein>
    <submittedName>
        <fullName evidence="1">Adenylate/guanylate cyclase domain-containing protein</fullName>
    </submittedName>
</protein>
<dbReference type="RefSeq" id="WP_161052566.1">
    <property type="nucleotide sequence ID" value="NZ_WWCR01000063.1"/>
</dbReference>
<dbReference type="AlphaFoldDB" id="A0A7X4H7M7"/>
<name>A0A7X4H7M7_9BURK</name>
<dbReference type="InterPro" id="IPR029787">
    <property type="entry name" value="Nucleotide_cyclase"/>
</dbReference>
<dbReference type="EMBL" id="WWCR01000063">
    <property type="protein sequence ID" value="MYM76069.1"/>
    <property type="molecule type" value="Genomic_DNA"/>
</dbReference>
<proteinExistence type="predicted"/>
<dbReference type="Proteomes" id="UP000469734">
    <property type="component" value="Unassembled WGS sequence"/>
</dbReference>
<gene>
    <name evidence="1" type="ORF">GTP56_28295</name>
</gene>
<comment type="caution">
    <text evidence="1">The sequence shown here is derived from an EMBL/GenBank/DDBJ whole genome shotgun (WGS) entry which is preliminary data.</text>
</comment>
<evidence type="ECO:0000313" key="1">
    <source>
        <dbReference type="EMBL" id="MYM76069.1"/>
    </source>
</evidence>
<organism evidence="1 2">
    <name type="scientific">Duganella margarita</name>
    <dbReference type="NCBI Taxonomy" id="2692170"/>
    <lineage>
        <taxon>Bacteria</taxon>
        <taxon>Pseudomonadati</taxon>
        <taxon>Pseudomonadota</taxon>
        <taxon>Betaproteobacteria</taxon>
        <taxon>Burkholderiales</taxon>
        <taxon>Oxalobacteraceae</taxon>
        <taxon>Telluria group</taxon>
        <taxon>Duganella</taxon>
    </lineage>
</organism>
<dbReference type="Gene3D" id="3.30.70.1230">
    <property type="entry name" value="Nucleotide cyclase"/>
    <property type="match status" value="1"/>
</dbReference>
<evidence type="ECO:0000313" key="2">
    <source>
        <dbReference type="Proteomes" id="UP000469734"/>
    </source>
</evidence>
<reference evidence="1 2" key="1">
    <citation type="submission" date="2019-12" db="EMBL/GenBank/DDBJ databases">
        <title>Novel species isolated from a subtropical stream in China.</title>
        <authorList>
            <person name="Lu H."/>
        </authorList>
    </citation>
    <scope>NUCLEOTIDE SEQUENCE [LARGE SCALE GENOMIC DNA]</scope>
    <source>
        <strain evidence="1 2">FT134W</strain>
    </source>
</reference>
<dbReference type="SUPFAM" id="SSF55073">
    <property type="entry name" value="Nucleotide cyclase"/>
    <property type="match status" value="1"/>
</dbReference>